<dbReference type="AlphaFoldDB" id="A0A0H5R7D0"/>
<reference evidence="1" key="1">
    <citation type="submission" date="2015-04" db="EMBL/GenBank/DDBJ databases">
        <title>The genome sequence of the plant pathogenic Rhizarian Plasmodiophora brassicae reveals insights in its biotrophic life cycle and the origin of chitin synthesis.</title>
        <authorList>
            <person name="Schwelm A."/>
            <person name="Fogelqvist J."/>
            <person name="Knaust A."/>
            <person name="Julke S."/>
            <person name="Lilja T."/>
            <person name="Dhandapani V."/>
            <person name="Bonilla-Rosso G."/>
            <person name="Karlsson M."/>
            <person name="Shevchenko A."/>
            <person name="Choi S.R."/>
            <person name="Kim H.G."/>
            <person name="Park J.Y."/>
            <person name="Lim Y.P."/>
            <person name="Ludwig-Muller J."/>
            <person name="Dixelius C."/>
        </authorList>
    </citation>
    <scope>NUCLEOTIDE SEQUENCE</scope>
    <source>
        <tissue evidence="1">Potato root galls</tissue>
    </source>
</reference>
<dbReference type="EMBL" id="HACM01009220">
    <property type="protein sequence ID" value="CRZ09662.1"/>
    <property type="molecule type" value="Transcribed_RNA"/>
</dbReference>
<name>A0A0H5R7D0_9EUKA</name>
<organism evidence="1">
    <name type="scientific">Spongospora subterranea</name>
    <dbReference type="NCBI Taxonomy" id="70186"/>
    <lineage>
        <taxon>Eukaryota</taxon>
        <taxon>Sar</taxon>
        <taxon>Rhizaria</taxon>
        <taxon>Endomyxa</taxon>
        <taxon>Phytomyxea</taxon>
        <taxon>Plasmodiophorida</taxon>
        <taxon>Plasmodiophoridae</taxon>
        <taxon>Spongospora</taxon>
    </lineage>
</organism>
<proteinExistence type="predicted"/>
<evidence type="ECO:0008006" key="2">
    <source>
        <dbReference type="Google" id="ProtNLM"/>
    </source>
</evidence>
<accession>A0A0H5R7D0</accession>
<protein>
    <recommendedName>
        <fullName evidence="2">Anaphase-promoting complex subunit 4 WD40 domain-containing protein</fullName>
    </recommendedName>
</protein>
<dbReference type="SUPFAM" id="SSF50978">
    <property type="entry name" value="WD40 repeat-like"/>
    <property type="match status" value="1"/>
</dbReference>
<sequence>MTCRDNSGPLIASDLPLIKLQASIPVDAPVTKIALSGSLLAVVVSPNILQIYERQQDCAPIWTLVRSADLCSHIRSIAWTADSVLALAAHPGNLWIGDACIEDQTWVEHIAGNRSFVVGAGISGLNSNPCIWAWDSYKRVRLWNCSLNLDNGKPVSCDIIPNQDVAVMVLDTGSVFLVRNGTCISDIDFRHPCTGAIFLQPSSNAVPGLLVMHHRSQKMLLVSLESCSAIELPFVVLTSASALGDLLGFSLTQGSFSIFSLSHMGDGPLLTIPFCGQSTVSISFHPTCKLFAIGLQDRFHIYGV</sequence>
<evidence type="ECO:0000313" key="1">
    <source>
        <dbReference type="EMBL" id="CRZ09662.1"/>
    </source>
</evidence>
<dbReference type="InterPro" id="IPR036322">
    <property type="entry name" value="WD40_repeat_dom_sf"/>
</dbReference>